<reference evidence="1 2" key="1">
    <citation type="submission" date="2019-08" db="EMBL/GenBank/DDBJ databases">
        <title>The genome sequence of a newly discovered highly antifungal drug resistant Aspergillus species, Aspergillus tanneri NIH 1004.</title>
        <authorList>
            <person name="Mounaud S."/>
            <person name="Singh I."/>
            <person name="Joardar V."/>
            <person name="Pakala S."/>
            <person name="Pakala S."/>
            <person name="Venepally P."/>
            <person name="Chung J.K."/>
            <person name="Losada L."/>
            <person name="Nierman W.C."/>
        </authorList>
    </citation>
    <scope>NUCLEOTIDE SEQUENCE [LARGE SCALE GENOMIC DNA]</scope>
    <source>
        <strain evidence="1 2">NIH1004</strain>
    </source>
</reference>
<proteinExistence type="predicted"/>
<evidence type="ECO:0000313" key="2">
    <source>
        <dbReference type="Proteomes" id="UP000324241"/>
    </source>
</evidence>
<protein>
    <submittedName>
        <fullName evidence="1">Uncharacterized protein</fullName>
    </submittedName>
</protein>
<gene>
    <name evidence="1" type="ORF">ATNIH1004_001995</name>
</gene>
<accession>A0A5M9MEA1</accession>
<dbReference type="EMBL" id="QUQM01000011">
    <property type="protein sequence ID" value="KAA8641327.1"/>
    <property type="molecule type" value="Genomic_DNA"/>
</dbReference>
<dbReference type="Proteomes" id="UP000324241">
    <property type="component" value="Unassembled WGS sequence"/>
</dbReference>
<comment type="caution">
    <text evidence="1">The sequence shown here is derived from an EMBL/GenBank/DDBJ whole genome shotgun (WGS) entry which is preliminary data.</text>
</comment>
<evidence type="ECO:0000313" key="1">
    <source>
        <dbReference type="EMBL" id="KAA8641327.1"/>
    </source>
</evidence>
<dbReference type="AlphaFoldDB" id="A0A5M9MEA1"/>
<sequence>MSPHQSQIWFAGHWMKDLASTTSSYLTIFKGNFYAREVQRSPGTGRLPARVRTDCLLFGSQRWRPSSGCLENATHPSSSMSRLLALPLCQGSLTNLRLINGGWSKSTGNVSFHHLRSDACPSSPKEKTRAPTDNFKVHTATRMLASKSRTGSNKRVAVSEAPFHFYLATFCGSSLAGLLKVENLCIGMSDANRKHQQFIGTPKVFQKTSTKVLTAISNSSVPSKLGRGRAQYPASVECPPLFQVTINYRVRRLRMSVDDFDLNYDRSVMGNAPYDMSFHVTPCANGSCIVELNCRDYLYSL</sequence>
<name>A0A5M9MEA1_9EURO</name>
<dbReference type="GeneID" id="54324697"/>
<organism evidence="1 2">
    <name type="scientific">Aspergillus tanneri</name>
    <dbReference type="NCBI Taxonomy" id="1220188"/>
    <lineage>
        <taxon>Eukaryota</taxon>
        <taxon>Fungi</taxon>
        <taxon>Dikarya</taxon>
        <taxon>Ascomycota</taxon>
        <taxon>Pezizomycotina</taxon>
        <taxon>Eurotiomycetes</taxon>
        <taxon>Eurotiomycetidae</taxon>
        <taxon>Eurotiales</taxon>
        <taxon>Aspergillaceae</taxon>
        <taxon>Aspergillus</taxon>
        <taxon>Aspergillus subgen. Circumdati</taxon>
    </lineage>
</organism>
<dbReference type="RefSeq" id="XP_033420689.1">
    <property type="nucleotide sequence ID" value="XM_033566690.1"/>
</dbReference>